<evidence type="ECO:0000256" key="1">
    <source>
        <dbReference type="ARBA" id="ARBA00009995"/>
    </source>
</evidence>
<dbReference type="SUPFAM" id="SSF53756">
    <property type="entry name" value="UDP-Glycosyltransferase/glycogen phosphorylase"/>
    <property type="match status" value="1"/>
</dbReference>
<dbReference type="FunFam" id="3.40.50.2000:FF:000021">
    <property type="entry name" value="UDP-glucuronosyltransferase"/>
    <property type="match status" value="1"/>
</dbReference>
<comment type="similarity">
    <text evidence="1 4">Belongs to the UDP-glycosyltransferase family.</text>
</comment>
<sequence length="520" mass="59235">MKLVLLLSFVAFGVDASKILVWPAEWSHWINMKIIIKELISRDHEVAIMRSSAYTDFIKIDIPEASYIDFYVPYEEGHHLQSMDKVLSQVKLGDPAESSFFGKAYAMVSFVAEQLSMRMNQCELVMSNSTLLNSLNATDFDLVLADPTVMCGELIATKMGVPFVYNVRTLPAELHFSLSQTPMPLSYVPMINTEFSDKMNLFERTLNMITYAYQTIGVRAGLSMMDSIVHKYIDSNRSFLDIVSQSSMWLIRTDFAFEYPRPLMPNVKFIGGFHCQEAEPIKDENLLDWINEAKDGIIVFSMGSMVRSMHKSKAEVIAAALARLPQRVIWRYDGEMPDSLGANTKTMDWIPQNELMGHAKTKLFISHGGTNGLYQAIYHGIPVVGVPLLVDQFDNMLRVTERGAGVTLDITTLTSDELYETVSRVIADYTFTESAQRMSRIHRDKAMTPLESAVFWIEYTIRTKGAYHLRPAAHNLYWYQYLMLDSLALIAAVLYLLYRYLPTTLKFIFSSSLRPKMKTE</sequence>
<feature type="transmembrane region" description="Helical" evidence="5">
    <location>
        <begin position="478"/>
        <end position="498"/>
    </location>
</feature>
<keyword evidence="3 4" id="KW-0808">Transferase</keyword>
<reference evidence="6" key="1">
    <citation type="journal article" date="2010" name="Science">
        <title>Plasticity of animal genome architecture unmasked by rapid evolution of a pelagic tunicate.</title>
        <authorList>
            <person name="Denoeud F."/>
            <person name="Henriet S."/>
            <person name="Mungpakdee S."/>
            <person name="Aury J.M."/>
            <person name="Da Silva C."/>
            <person name="Brinkmann H."/>
            <person name="Mikhaleva J."/>
            <person name="Olsen L.C."/>
            <person name="Jubin C."/>
            <person name="Canestro C."/>
            <person name="Bouquet J.M."/>
            <person name="Danks G."/>
            <person name="Poulain J."/>
            <person name="Campsteijn C."/>
            <person name="Adamski M."/>
            <person name="Cross I."/>
            <person name="Yadetie F."/>
            <person name="Muffato M."/>
            <person name="Louis A."/>
            <person name="Butcher S."/>
            <person name="Tsagkogeorga G."/>
            <person name="Konrad A."/>
            <person name="Singh S."/>
            <person name="Jensen M.F."/>
            <person name="Cong E.H."/>
            <person name="Eikeseth-Otteraa H."/>
            <person name="Noel B."/>
            <person name="Anthouard V."/>
            <person name="Porcel B.M."/>
            <person name="Kachouri-Lafond R."/>
            <person name="Nishino A."/>
            <person name="Ugolini M."/>
            <person name="Chourrout P."/>
            <person name="Nishida H."/>
            <person name="Aasland R."/>
            <person name="Huzurbazar S."/>
            <person name="Westhof E."/>
            <person name="Delsuc F."/>
            <person name="Lehrach H."/>
            <person name="Reinhardt R."/>
            <person name="Weissenbach J."/>
            <person name="Roy S.W."/>
            <person name="Artiguenave F."/>
            <person name="Postlethwait J.H."/>
            <person name="Manak J.R."/>
            <person name="Thompson E.M."/>
            <person name="Jaillon O."/>
            <person name="Du Pasquier L."/>
            <person name="Boudinot P."/>
            <person name="Liberles D.A."/>
            <person name="Volff J.N."/>
            <person name="Philippe H."/>
            <person name="Lenhard B."/>
            <person name="Roest Crollius H."/>
            <person name="Wincker P."/>
            <person name="Chourrout D."/>
        </authorList>
    </citation>
    <scope>NUCLEOTIDE SEQUENCE [LARGE SCALE GENOMIC DNA]</scope>
</reference>
<keyword evidence="2 4" id="KW-0328">Glycosyltransferase</keyword>
<gene>
    <name evidence="6" type="ORF">GSOID_T00017356001</name>
</gene>
<feature type="signal peptide" evidence="5">
    <location>
        <begin position="1"/>
        <end position="16"/>
    </location>
</feature>
<dbReference type="InterPro" id="IPR050271">
    <property type="entry name" value="UDP-glycosyltransferase"/>
</dbReference>
<dbReference type="CDD" id="cd03784">
    <property type="entry name" value="GT1_Gtf-like"/>
    <property type="match status" value="1"/>
</dbReference>
<keyword evidence="5" id="KW-0812">Transmembrane</keyword>
<comment type="catalytic activity">
    <reaction evidence="5">
        <text>glucuronate acceptor + UDP-alpha-D-glucuronate = acceptor beta-D-glucuronoside + UDP + H(+)</text>
        <dbReference type="Rhea" id="RHEA:21032"/>
        <dbReference type="ChEBI" id="CHEBI:15378"/>
        <dbReference type="ChEBI" id="CHEBI:58052"/>
        <dbReference type="ChEBI" id="CHEBI:58223"/>
        <dbReference type="ChEBI" id="CHEBI:132367"/>
        <dbReference type="ChEBI" id="CHEBI:132368"/>
        <dbReference type="EC" id="2.4.1.17"/>
    </reaction>
</comment>
<keyword evidence="5" id="KW-1133">Transmembrane helix</keyword>
<dbReference type="EMBL" id="FN653100">
    <property type="protein sequence ID" value="CBY11948.1"/>
    <property type="molecule type" value="Genomic_DNA"/>
</dbReference>
<evidence type="ECO:0000256" key="3">
    <source>
        <dbReference type="ARBA" id="ARBA00022679"/>
    </source>
</evidence>
<dbReference type="InParanoid" id="E4XQ62"/>
<evidence type="ECO:0000256" key="4">
    <source>
        <dbReference type="RuleBase" id="RU003718"/>
    </source>
</evidence>
<protein>
    <recommendedName>
        <fullName evidence="5">UDP-glucuronosyltransferase</fullName>
        <ecNumber evidence="5">2.4.1.17</ecNumber>
    </recommendedName>
</protein>
<comment type="subcellular location">
    <subcellularLocation>
        <location evidence="5">Membrane</location>
        <topology evidence="5">Single-pass membrane protein</topology>
    </subcellularLocation>
</comment>
<evidence type="ECO:0000256" key="5">
    <source>
        <dbReference type="RuleBase" id="RU362059"/>
    </source>
</evidence>
<organism evidence="6">
    <name type="scientific">Oikopleura dioica</name>
    <name type="common">Tunicate</name>
    <dbReference type="NCBI Taxonomy" id="34765"/>
    <lineage>
        <taxon>Eukaryota</taxon>
        <taxon>Metazoa</taxon>
        <taxon>Chordata</taxon>
        <taxon>Tunicata</taxon>
        <taxon>Appendicularia</taxon>
        <taxon>Copelata</taxon>
        <taxon>Oikopleuridae</taxon>
        <taxon>Oikopleura</taxon>
    </lineage>
</organism>
<keyword evidence="7" id="KW-1185">Reference proteome</keyword>
<proteinExistence type="inferred from homology"/>
<dbReference type="InterPro" id="IPR002213">
    <property type="entry name" value="UDP_glucos_trans"/>
</dbReference>
<dbReference type="AlphaFoldDB" id="E4XQ62"/>
<dbReference type="EC" id="2.4.1.17" evidence="5"/>
<evidence type="ECO:0000256" key="2">
    <source>
        <dbReference type="ARBA" id="ARBA00022676"/>
    </source>
</evidence>
<accession>E4XQ62</accession>
<dbReference type="GO" id="GO:0015020">
    <property type="term" value="F:glucuronosyltransferase activity"/>
    <property type="evidence" value="ECO:0007669"/>
    <property type="project" value="UniProtKB-EC"/>
</dbReference>
<dbReference type="Proteomes" id="UP000001307">
    <property type="component" value="Unassembled WGS sequence"/>
</dbReference>
<dbReference type="PANTHER" id="PTHR48043">
    <property type="entry name" value="EG:EG0003.4 PROTEIN-RELATED"/>
    <property type="match status" value="1"/>
</dbReference>
<keyword evidence="5" id="KW-0472">Membrane</keyword>
<dbReference type="Gene3D" id="3.40.50.2000">
    <property type="entry name" value="Glycogen Phosphorylase B"/>
    <property type="match status" value="2"/>
</dbReference>
<feature type="chain" id="PRO_5005128101" description="UDP-glucuronosyltransferase" evidence="5">
    <location>
        <begin position="17"/>
        <end position="520"/>
    </location>
</feature>
<evidence type="ECO:0000313" key="7">
    <source>
        <dbReference type="Proteomes" id="UP000001307"/>
    </source>
</evidence>
<name>E4XQ62_OIKDI</name>
<keyword evidence="5" id="KW-0732">Signal</keyword>
<dbReference type="GO" id="GO:0016020">
    <property type="term" value="C:membrane"/>
    <property type="evidence" value="ECO:0007669"/>
    <property type="project" value="UniProtKB-SubCell"/>
</dbReference>
<dbReference type="OrthoDB" id="5835829at2759"/>
<dbReference type="Pfam" id="PF00201">
    <property type="entry name" value="UDPGT"/>
    <property type="match status" value="1"/>
</dbReference>
<evidence type="ECO:0000313" key="6">
    <source>
        <dbReference type="EMBL" id="CBY11948.1"/>
    </source>
</evidence>
<dbReference type="PANTHER" id="PTHR48043:SF145">
    <property type="entry name" value="FI06409P-RELATED"/>
    <property type="match status" value="1"/>
</dbReference>
<dbReference type="PROSITE" id="PS00375">
    <property type="entry name" value="UDPGT"/>
    <property type="match status" value="1"/>
</dbReference>
<dbReference type="InterPro" id="IPR035595">
    <property type="entry name" value="UDP_glycos_trans_CS"/>
</dbReference>